<feature type="domain" description="Outer membrane protein beta-barrel" evidence="2">
    <location>
        <begin position="22"/>
        <end position="203"/>
    </location>
</feature>
<protein>
    <recommendedName>
        <fullName evidence="2">Outer membrane protein beta-barrel domain-containing protein</fullName>
    </recommendedName>
</protein>
<evidence type="ECO:0000259" key="2">
    <source>
        <dbReference type="Pfam" id="PF13568"/>
    </source>
</evidence>
<keyword evidence="1" id="KW-0732">Signal</keyword>
<proteinExistence type="predicted"/>
<keyword evidence="4" id="KW-1185">Reference proteome</keyword>
<reference evidence="4" key="1">
    <citation type="journal article" date="2019" name="Int. J. Syst. Evol. Microbiol.">
        <title>The Global Catalogue of Microorganisms (GCM) 10K type strain sequencing project: providing services to taxonomists for standard genome sequencing and annotation.</title>
        <authorList>
            <consortium name="The Broad Institute Genomics Platform"/>
            <consortium name="The Broad Institute Genome Sequencing Center for Infectious Disease"/>
            <person name="Wu L."/>
            <person name="Ma J."/>
        </authorList>
    </citation>
    <scope>NUCLEOTIDE SEQUENCE [LARGE SCALE GENOMIC DNA]</scope>
    <source>
        <strain evidence="4">JCM 31920</strain>
    </source>
</reference>
<accession>A0ABP8MDX1</accession>
<name>A0ABP8MDX1_9BACT</name>
<dbReference type="EMBL" id="BAABEY010000036">
    <property type="protein sequence ID" value="GAA4447546.1"/>
    <property type="molecule type" value="Genomic_DNA"/>
</dbReference>
<organism evidence="3 4">
    <name type="scientific">Ravibacter arvi</name>
    <dbReference type="NCBI Taxonomy" id="2051041"/>
    <lineage>
        <taxon>Bacteria</taxon>
        <taxon>Pseudomonadati</taxon>
        <taxon>Bacteroidota</taxon>
        <taxon>Cytophagia</taxon>
        <taxon>Cytophagales</taxon>
        <taxon>Spirosomataceae</taxon>
        <taxon>Ravibacter</taxon>
    </lineage>
</organism>
<dbReference type="Pfam" id="PF13568">
    <property type="entry name" value="OMP_b-brl_2"/>
    <property type="match status" value="1"/>
</dbReference>
<sequence>MKSNHIILFLLIASFLTNTAGAQGKKFTMGIKGGVNLSKLSMGNFLTTRYDGQGNPYLDYDGHTVKDNLQESFDSKTGWSGGIYMRFGSGFYVQPEVLVSTKGGRFDIQQNDGPTPTVKQIDYKFSSIDVPLLFGLKGGPFRVNAGPVAMFKIGNNQKIKDAIRYYTTSPNAMSEAVFGYQVGAGLDIFGLSLDVRREGTLSNINSFQVNTGDNSSTVKQKLKSWQITLGIRLI</sequence>
<gene>
    <name evidence="3" type="ORF">GCM10023091_42640</name>
</gene>
<evidence type="ECO:0000256" key="1">
    <source>
        <dbReference type="SAM" id="SignalP"/>
    </source>
</evidence>
<feature type="chain" id="PRO_5046100001" description="Outer membrane protein beta-barrel domain-containing protein" evidence="1">
    <location>
        <begin position="23"/>
        <end position="234"/>
    </location>
</feature>
<dbReference type="Proteomes" id="UP001501508">
    <property type="component" value="Unassembled WGS sequence"/>
</dbReference>
<dbReference type="InterPro" id="IPR025665">
    <property type="entry name" value="Beta-barrel_OMP_2"/>
</dbReference>
<feature type="signal peptide" evidence="1">
    <location>
        <begin position="1"/>
        <end position="22"/>
    </location>
</feature>
<evidence type="ECO:0000313" key="4">
    <source>
        <dbReference type="Proteomes" id="UP001501508"/>
    </source>
</evidence>
<dbReference type="RefSeq" id="WP_345032974.1">
    <property type="nucleotide sequence ID" value="NZ_BAABEY010000036.1"/>
</dbReference>
<comment type="caution">
    <text evidence="3">The sequence shown here is derived from an EMBL/GenBank/DDBJ whole genome shotgun (WGS) entry which is preliminary data.</text>
</comment>
<evidence type="ECO:0000313" key="3">
    <source>
        <dbReference type="EMBL" id="GAA4447546.1"/>
    </source>
</evidence>